<evidence type="ECO:0000256" key="9">
    <source>
        <dbReference type="PROSITE-ProRule" id="PRU00282"/>
    </source>
</evidence>
<dbReference type="PANTHER" id="PTHR45624:SF51">
    <property type="entry name" value="CARRIER PROTEIN YMC2, MITOCHONDRIAL-RELATED"/>
    <property type="match status" value="1"/>
</dbReference>
<comment type="similarity">
    <text evidence="2 10">Belongs to the mitochondrial carrier (TC 2.A.29) family.</text>
</comment>
<accession>A0A1G4JTB9</accession>
<feature type="repeat" description="Solcar" evidence="9">
    <location>
        <begin position="214"/>
        <end position="301"/>
    </location>
</feature>
<dbReference type="GO" id="GO:1990575">
    <property type="term" value="P:mitochondrial L-ornithine transmembrane transport"/>
    <property type="evidence" value="ECO:0007669"/>
    <property type="project" value="TreeGrafter"/>
</dbReference>
<keyword evidence="4 9" id="KW-0812">Transmembrane</keyword>
<reference evidence="11 12" key="1">
    <citation type="submission" date="2016-03" db="EMBL/GenBank/DDBJ databases">
        <authorList>
            <person name="Devillers H."/>
        </authorList>
    </citation>
    <scope>NUCLEOTIDE SEQUENCE [LARGE SCALE GENOMIC DNA]</scope>
    <source>
        <strain evidence="11">CBS 11717</strain>
    </source>
</reference>
<feature type="repeat" description="Solcar" evidence="9">
    <location>
        <begin position="24"/>
        <end position="104"/>
    </location>
</feature>
<dbReference type="EMBL" id="LT598465">
    <property type="protein sequence ID" value="SCU93977.1"/>
    <property type="molecule type" value="Genomic_DNA"/>
</dbReference>
<dbReference type="GO" id="GO:0000064">
    <property type="term" value="F:L-ornithine transmembrane transporter activity"/>
    <property type="evidence" value="ECO:0007669"/>
    <property type="project" value="TreeGrafter"/>
</dbReference>
<keyword evidence="8 9" id="KW-0472">Membrane</keyword>
<keyword evidence="6" id="KW-1133">Transmembrane helix</keyword>
<name>A0A1G4JTB9_9SACH</name>
<dbReference type="SUPFAM" id="SSF103506">
    <property type="entry name" value="Mitochondrial carrier"/>
    <property type="match status" value="1"/>
</dbReference>
<dbReference type="PROSITE" id="PS50920">
    <property type="entry name" value="SOLCAR"/>
    <property type="match status" value="3"/>
</dbReference>
<evidence type="ECO:0000256" key="4">
    <source>
        <dbReference type="ARBA" id="ARBA00022692"/>
    </source>
</evidence>
<keyword evidence="5" id="KW-0677">Repeat</keyword>
<proteinExistence type="inferred from homology"/>
<dbReference type="Pfam" id="PF00153">
    <property type="entry name" value="Mito_carr"/>
    <property type="match status" value="3"/>
</dbReference>
<evidence type="ECO:0000256" key="3">
    <source>
        <dbReference type="ARBA" id="ARBA00022448"/>
    </source>
</evidence>
<dbReference type="InterPro" id="IPR018108">
    <property type="entry name" value="MCP_transmembrane"/>
</dbReference>
<evidence type="ECO:0000256" key="8">
    <source>
        <dbReference type="ARBA" id="ARBA00023136"/>
    </source>
</evidence>
<protein>
    <submittedName>
        <fullName evidence="11">LAMI_0E16248g1_1</fullName>
    </submittedName>
</protein>
<evidence type="ECO:0000313" key="12">
    <source>
        <dbReference type="Proteomes" id="UP000191024"/>
    </source>
</evidence>
<dbReference type="PANTHER" id="PTHR45624">
    <property type="entry name" value="MITOCHONDRIAL BASIC AMINO ACIDS TRANSPORTER-RELATED"/>
    <property type="match status" value="1"/>
</dbReference>
<organism evidence="11 12">
    <name type="scientific">Lachancea mirantina</name>
    <dbReference type="NCBI Taxonomy" id="1230905"/>
    <lineage>
        <taxon>Eukaryota</taxon>
        <taxon>Fungi</taxon>
        <taxon>Dikarya</taxon>
        <taxon>Ascomycota</taxon>
        <taxon>Saccharomycotina</taxon>
        <taxon>Saccharomycetes</taxon>
        <taxon>Saccharomycetales</taxon>
        <taxon>Saccharomycetaceae</taxon>
        <taxon>Lachancea</taxon>
    </lineage>
</organism>
<keyword evidence="7" id="KW-0496">Mitochondrion</keyword>
<evidence type="ECO:0000256" key="1">
    <source>
        <dbReference type="ARBA" id="ARBA00004225"/>
    </source>
</evidence>
<dbReference type="InterPro" id="IPR023395">
    <property type="entry name" value="MCP_dom_sf"/>
</dbReference>
<dbReference type="InterPro" id="IPR050567">
    <property type="entry name" value="Mitochondrial_Carrier"/>
</dbReference>
<comment type="subcellular location">
    <subcellularLocation>
        <location evidence="1">Mitochondrion membrane</location>
        <topology evidence="1">Multi-pass membrane protein</topology>
    </subcellularLocation>
</comment>
<keyword evidence="3 10" id="KW-0813">Transport</keyword>
<gene>
    <name evidence="11" type="ORF">LAMI_0E16248G</name>
</gene>
<evidence type="ECO:0000256" key="5">
    <source>
        <dbReference type="ARBA" id="ARBA00022737"/>
    </source>
</evidence>
<sequence>MSDELTVPQVVDDLTDFHEAKRALKDVLSGTAGGIAQVLVGQPFDITKVRLQTSTQNTSALEVVKSLIRNEGILGFYKGTMAPLVGVGACVSCQFGTNEAMKRFFRRRNDGDSQTLNLWQYYVCGAVSGSANAFLATPIEHVRIRLQLQTKTAANAAYSGSLDCFKKLLKRGSLMRGFSATIMRTSHGFGVYFLTYESLIAREAHKGVERKDIPSWKVCLYGAASGACFWAMTYPFDVIKSVMQSDNLKSPVYGSNPWQVAKSIYKERGARAFIRGFTPAMLRSLPVNGATFATFELTMRLLK</sequence>
<dbReference type="AlphaFoldDB" id="A0A1G4JTB9"/>
<evidence type="ECO:0000313" key="11">
    <source>
        <dbReference type="EMBL" id="SCU93977.1"/>
    </source>
</evidence>
<keyword evidence="12" id="KW-1185">Reference proteome</keyword>
<evidence type="ECO:0000256" key="10">
    <source>
        <dbReference type="RuleBase" id="RU000488"/>
    </source>
</evidence>
<evidence type="ECO:0000256" key="7">
    <source>
        <dbReference type="ARBA" id="ARBA00023128"/>
    </source>
</evidence>
<evidence type="ECO:0000256" key="2">
    <source>
        <dbReference type="ARBA" id="ARBA00006375"/>
    </source>
</evidence>
<evidence type="ECO:0000256" key="6">
    <source>
        <dbReference type="ARBA" id="ARBA00022989"/>
    </source>
</evidence>
<dbReference type="Proteomes" id="UP000191024">
    <property type="component" value="Chromosome E"/>
</dbReference>
<dbReference type="Gene3D" id="1.50.40.10">
    <property type="entry name" value="Mitochondrial carrier domain"/>
    <property type="match status" value="1"/>
</dbReference>
<dbReference type="OrthoDB" id="409586at2759"/>
<feature type="repeat" description="Solcar" evidence="9">
    <location>
        <begin position="116"/>
        <end position="202"/>
    </location>
</feature>
<dbReference type="GO" id="GO:0031966">
    <property type="term" value="C:mitochondrial membrane"/>
    <property type="evidence" value="ECO:0007669"/>
    <property type="project" value="UniProtKB-SubCell"/>
</dbReference>